<dbReference type="InterPro" id="IPR000238">
    <property type="entry name" value="RbfA"/>
</dbReference>
<comment type="subcellular location">
    <subcellularLocation>
        <location evidence="2">Cytoplasm</location>
    </subcellularLocation>
</comment>
<evidence type="ECO:0000256" key="2">
    <source>
        <dbReference type="HAMAP-Rule" id="MF_00003"/>
    </source>
</evidence>
<name>A0A0G0DHB8_9BACT</name>
<comment type="function">
    <text evidence="2">One of several proteins that assist in the late maturation steps of the functional core of the 30S ribosomal subunit. Associates with free 30S ribosomal subunits (but not with 30S subunits that are part of 70S ribosomes or polysomes). Required for efficient processing of 16S rRNA. May interact with the 5'-terminal helix region of 16S rRNA.</text>
</comment>
<protein>
    <recommendedName>
        <fullName evidence="2">Ribosome-binding factor A</fullName>
    </recommendedName>
</protein>
<dbReference type="AlphaFoldDB" id="A0A0G0DHB8"/>
<comment type="similarity">
    <text evidence="2">Belongs to the RbfA family.</text>
</comment>
<dbReference type="EMBL" id="LBRA01000012">
    <property type="protein sequence ID" value="KKP88136.1"/>
    <property type="molecule type" value="Genomic_DNA"/>
</dbReference>
<dbReference type="Pfam" id="PF02033">
    <property type="entry name" value="RBFA"/>
    <property type="match status" value="1"/>
</dbReference>
<dbReference type="HAMAP" id="MF_00003">
    <property type="entry name" value="RbfA"/>
    <property type="match status" value="1"/>
</dbReference>
<keyword evidence="1 2" id="KW-0690">Ribosome biogenesis</keyword>
<dbReference type="InterPro" id="IPR015946">
    <property type="entry name" value="KH_dom-like_a/b"/>
</dbReference>
<dbReference type="InterPro" id="IPR023799">
    <property type="entry name" value="RbfA_dom_sf"/>
</dbReference>
<dbReference type="GO" id="GO:0043024">
    <property type="term" value="F:ribosomal small subunit binding"/>
    <property type="evidence" value="ECO:0007669"/>
    <property type="project" value="TreeGrafter"/>
</dbReference>
<accession>A0A0G0DHB8</accession>
<dbReference type="PROSITE" id="PS51257">
    <property type="entry name" value="PROKAR_LIPOPROTEIN"/>
    <property type="match status" value="1"/>
</dbReference>
<dbReference type="PANTHER" id="PTHR33515:SF1">
    <property type="entry name" value="RIBOSOME-BINDING FACTOR A, CHLOROPLASTIC-RELATED"/>
    <property type="match status" value="1"/>
</dbReference>
<dbReference type="SUPFAM" id="SSF89919">
    <property type="entry name" value="Ribosome-binding factor A, RbfA"/>
    <property type="match status" value="1"/>
</dbReference>
<proteinExistence type="inferred from homology"/>
<gene>
    <name evidence="2" type="primary">rbfA</name>
    <name evidence="3" type="ORF">UR92_C0012G0014</name>
</gene>
<evidence type="ECO:0000313" key="3">
    <source>
        <dbReference type="EMBL" id="KKP88136.1"/>
    </source>
</evidence>
<organism evidence="3 4">
    <name type="scientific">Candidatus Nomurabacteria bacterium GW2011_GWA2_35_80</name>
    <dbReference type="NCBI Taxonomy" id="1618733"/>
    <lineage>
        <taxon>Bacteria</taxon>
        <taxon>Candidatus Nomuraibacteriota</taxon>
    </lineage>
</organism>
<evidence type="ECO:0000256" key="1">
    <source>
        <dbReference type="ARBA" id="ARBA00022517"/>
    </source>
</evidence>
<dbReference type="PANTHER" id="PTHR33515">
    <property type="entry name" value="RIBOSOME-BINDING FACTOR A, CHLOROPLASTIC-RELATED"/>
    <property type="match status" value="1"/>
</dbReference>
<comment type="subunit">
    <text evidence="2">Monomer. Binds 30S ribosomal subunits, but not 50S ribosomal subunits or 70S ribosomes.</text>
</comment>
<keyword evidence="2" id="KW-0963">Cytoplasm</keyword>
<reference evidence="3 4" key="1">
    <citation type="journal article" date="2015" name="Nature">
        <title>rRNA introns, odd ribosomes, and small enigmatic genomes across a large radiation of phyla.</title>
        <authorList>
            <person name="Brown C.T."/>
            <person name="Hug L.A."/>
            <person name="Thomas B.C."/>
            <person name="Sharon I."/>
            <person name="Castelle C.J."/>
            <person name="Singh A."/>
            <person name="Wilkins M.J."/>
            <person name="Williams K.H."/>
            <person name="Banfield J.F."/>
        </authorList>
    </citation>
    <scope>NUCLEOTIDE SEQUENCE [LARGE SCALE GENOMIC DNA]</scope>
</reference>
<dbReference type="Gene3D" id="3.30.300.20">
    <property type="match status" value="1"/>
</dbReference>
<dbReference type="GO" id="GO:0030490">
    <property type="term" value="P:maturation of SSU-rRNA"/>
    <property type="evidence" value="ECO:0007669"/>
    <property type="project" value="UniProtKB-UniRule"/>
</dbReference>
<dbReference type="GO" id="GO:0005829">
    <property type="term" value="C:cytosol"/>
    <property type="evidence" value="ECO:0007669"/>
    <property type="project" value="TreeGrafter"/>
</dbReference>
<dbReference type="Proteomes" id="UP000034683">
    <property type="component" value="Unassembled WGS sequence"/>
</dbReference>
<comment type="caution">
    <text evidence="3">The sequence shown here is derived from an EMBL/GenBank/DDBJ whole genome shotgun (WGS) entry which is preliminary data.</text>
</comment>
<sequence>MIQRNEKVANLLKELGAQFLERENNNTSLITVTSCTVSPDLKRATIFITVLPDEKETKALAFVKRKRGELREYIRKNIQIKIIPFIDIQIDRGEKNRQKIDELLREK</sequence>
<evidence type="ECO:0000313" key="4">
    <source>
        <dbReference type="Proteomes" id="UP000034683"/>
    </source>
</evidence>